<gene>
    <name evidence="1" type="ORF">VSH64_08325</name>
</gene>
<proteinExistence type="predicted"/>
<organism evidence="1 2">
    <name type="scientific">Amycolatopsis rhabdoformis</name>
    <dbReference type="NCBI Taxonomy" id="1448059"/>
    <lineage>
        <taxon>Bacteria</taxon>
        <taxon>Bacillati</taxon>
        <taxon>Actinomycetota</taxon>
        <taxon>Actinomycetes</taxon>
        <taxon>Pseudonocardiales</taxon>
        <taxon>Pseudonocardiaceae</taxon>
        <taxon>Amycolatopsis</taxon>
    </lineage>
</organism>
<keyword evidence="2" id="KW-1185">Reference proteome</keyword>
<dbReference type="EMBL" id="CP142149">
    <property type="protein sequence ID" value="WSE32112.1"/>
    <property type="molecule type" value="Genomic_DNA"/>
</dbReference>
<dbReference type="Proteomes" id="UP001330812">
    <property type="component" value="Chromosome"/>
</dbReference>
<name>A0ABZ1ICH1_9PSEU</name>
<evidence type="ECO:0000313" key="1">
    <source>
        <dbReference type="EMBL" id="WSE32112.1"/>
    </source>
</evidence>
<dbReference type="RefSeq" id="WP_326834920.1">
    <property type="nucleotide sequence ID" value="NZ_CP142149.1"/>
</dbReference>
<sequence length="51" mass="6024">MIFFVRFGLDRDSRIEGVPSSRFERDEFFVDEHFADQVRGQPVTRRFAGLS</sequence>
<accession>A0ABZ1ICH1</accession>
<reference evidence="1 2" key="1">
    <citation type="journal article" date="2015" name="Int. J. Syst. Evol. Microbiol.">
        <title>Amycolatopsis rhabdoformis sp. nov., an actinomycete isolated from a tropical forest soil.</title>
        <authorList>
            <person name="Souza W.R."/>
            <person name="Silva R.E."/>
            <person name="Goodfellow M."/>
            <person name="Busarakam K."/>
            <person name="Figueiro F.S."/>
            <person name="Ferreira D."/>
            <person name="Rodrigues-Filho E."/>
            <person name="Moraes L.A.B."/>
            <person name="Zucchi T.D."/>
        </authorList>
    </citation>
    <scope>NUCLEOTIDE SEQUENCE [LARGE SCALE GENOMIC DNA]</scope>
    <source>
        <strain evidence="1 2">NCIMB 14900</strain>
    </source>
</reference>
<protein>
    <submittedName>
        <fullName evidence="1">Uncharacterized protein</fullName>
    </submittedName>
</protein>
<evidence type="ECO:0000313" key="2">
    <source>
        <dbReference type="Proteomes" id="UP001330812"/>
    </source>
</evidence>